<evidence type="ECO:0000313" key="3">
    <source>
        <dbReference type="Proteomes" id="UP001239909"/>
    </source>
</evidence>
<protein>
    <submittedName>
        <fullName evidence="2">Uncharacterized protein</fullName>
    </submittedName>
</protein>
<evidence type="ECO:0000313" key="2">
    <source>
        <dbReference type="EMBL" id="GMG85207.1"/>
    </source>
</evidence>
<keyword evidence="3" id="KW-1185">Reference proteome</keyword>
<dbReference type="EMBL" id="BSYI01000054">
    <property type="protein sequence ID" value="GMG85207.1"/>
    <property type="molecule type" value="Genomic_DNA"/>
</dbReference>
<proteinExistence type="predicted"/>
<dbReference type="RefSeq" id="WP_285674479.1">
    <property type="nucleotide sequence ID" value="NZ_BSYI01000054.1"/>
</dbReference>
<name>A0ABQ6LT11_9RHOB</name>
<comment type="caution">
    <text evidence="2">The sequence shown here is derived from an EMBL/GenBank/DDBJ whole genome shotgun (WGS) entry which is preliminary data.</text>
</comment>
<evidence type="ECO:0000256" key="1">
    <source>
        <dbReference type="SAM" id="MobiDB-lite"/>
    </source>
</evidence>
<dbReference type="Proteomes" id="UP001239909">
    <property type="component" value="Unassembled WGS sequence"/>
</dbReference>
<sequence>MPPPSPPPADGLDPADAPGDTASTVGWSPTSDDGSGHLGEGGTDSAEIRLVVSGTDDPTGFGTEIRPEPLTGTDAPLASAFVTAVEGTDFLDGRESVIGSLAAGGGLADPTGNRVASSGRRFLAMRAR</sequence>
<organism evidence="2 3">
    <name type="scientific">Paralimibaculum aggregatum</name>
    <dbReference type="NCBI Taxonomy" id="3036245"/>
    <lineage>
        <taxon>Bacteria</taxon>
        <taxon>Pseudomonadati</taxon>
        <taxon>Pseudomonadota</taxon>
        <taxon>Alphaproteobacteria</taxon>
        <taxon>Rhodobacterales</taxon>
        <taxon>Paracoccaceae</taxon>
        <taxon>Paralimibaculum</taxon>
    </lineage>
</organism>
<accession>A0ABQ6LT11</accession>
<feature type="compositionally biased region" description="Low complexity" evidence="1">
    <location>
        <begin position="10"/>
        <end position="22"/>
    </location>
</feature>
<gene>
    <name evidence="2" type="ORF">LNKW23_44230</name>
</gene>
<feature type="compositionally biased region" description="Polar residues" evidence="1">
    <location>
        <begin position="23"/>
        <end position="33"/>
    </location>
</feature>
<reference evidence="2 3" key="1">
    <citation type="submission" date="2023-04" db="EMBL/GenBank/DDBJ databases">
        <title>Marinoamorphus aggregata gen. nov., sp. Nov., isolate from tissue of brittle star Ophioplocus japonicus.</title>
        <authorList>
            <person name="Kawano K."/>
            <person name="Sawayama S."/>
            <person name="Nakagawa S."/>
        </authorList>
    </citation>
    <scope>NUCLEOTIDE SEQUENCE [LARGE SCALE GENOMIC DNA]</scope>
    <source>
        <strain evidence="2 3">NKW23</strain>
    </source>
</reference>
<feature type="region of interest" description="Disordered" evidence="1">
    <location>
        <begin position="1"/>
        <end position="74"/>
    </location>
</feature>